<name>A0A1J5PBV4_9ZZZZ</name>
<dbReference type="InterPro" id="IPR013249">
    <property type="entry name" value="RNA_pol_sigma70_r4_t2"/>
</dbReference>
<dbReference type="GO" id="GO:0006352">
    <property type="term" value="P:DNA-templated transcription initiation"/>
    <property type="evidence" value="ECO:0007669"/>
    <property type="project" value="InterPro"/>
</dbReference>
<feature type="domain" description="RNA polymerase sigma factor 70 region 4 type 2" evidence="7">
    <location>
        <begin position="133"/>
        <end position="182"/>
    </location>
</feature>
<dbReference type="Gene3D" id="1.10.10.10">
    <property type="entry name" value="Winged helix-like DNA-binding domain superfamily/Winged helix DNA-binding domain"/>
    <property type="match status" value="1"/>
</dbReference>
<comment type="similarity">
    <text evidence="1">Belongs to the sigma-70 factor family. ECF subfamily.</text>
</comment>
<evidence type="ECO:0000256" key="1">
    <source>
        <dbReference type="ARBA" id="ARBA00010641"/>
    </source>
</evidence>
<dbReference type="PANTHER" id="PTHR43133">
    <property type="entry name" value="RNA POLYMERASE ECF-TYPE SIGMA FACTO"/>
    <property type="match status" value="1"/>
</dbReference>
<keyword evidence="5" id="KW-0804">Transcription</keyword>
<keyword evidence="2" id="KW-0805">Transcription regulation</keyword>
<dbReference type="InterPro" id="IPR013324">
    <property type="entry name" value="RNA_pol_sigma_r3/r4-like"/>
</dbReference>
<dbReference type="SUPFAM" id="SSF88946">
    <property type="entry name" value="Sigma2 domain of RNA polymerase sigma factors"/>
    <property type="match status" value="1"/>
</dbReference>
<dbReference type="EMBL" id="MLJW01004892">
    <property type="protein sequence ID" value="OIQ69145.1"/>
    <property type="molecule type" value="Genomic_DNA"/>
</dbReference>
<dbReference type="PANTHER" id="PTHR43133:SF8">
    <property type="entry name" value="RNA POLYMERASE SIGMA FACTOR HI_1459-RELATED"/>
    <property type="match status" value="1"/>
</dbReference>
<dbReference type="InterPro" id="IPR007627">
    <property type="entry name" value="RNA_pol_sigma70_r2"/>
</dbReference>
<dbReference type="InterPro" id="IPR013325">
    <property type="entry name" value="RNA_pol_sigma_r2"/>
</dbReference>
<protein>
    <submittedName>
        <fullName evidence="8">ECF RNA polymerase sigma factor SigD</fullName>
    </submittedName>
</protein>
<evidence type="ECO:0000259" key="6">
    <source>
        <dbReference type="Pfam" id="PF04542"/>
    </source>
</evidence>
<sequence length="192" mass="21427">MTDRDVEIYRDGLDATLKLAIKGDEACFGELWRALNPRLERFLYAQGAMGDPPASDVASETWLQVVRDLPKFKGDYADFRSWLYQVARNRMVDAARAKARRPKASVDIDEMDRWASLEDLAVGVANRAQLDGIIDKIRGLPAAQSEALMLRIVADLSVEETAKAMKKTPNAVRVLVHRALTNLRQEIGVSGE</sequence>
<comment type="caution">
    <text evidence="8">The sequence shown here is derived from an EMBL/GenBank/DDBJ whole genome shotgun (WGS) entry which is preliminary data.</text>
</comment>
<reference evidence="8" key="1">
    <citation type="submission" date="2016-10" db="EMBL/GenBank/DDBJ databases">
        <title>Sequence of Gallionella enrichment culture.</title>
        <authorList>
            <person name="Poehlein A."/>
            <person name="Muehling M."/>
            <person name="Daniel R."/>
        </authorList>
    </citation>
    <scope>NUCLEOTIDE SEQUENCE</scope>
</reference>
<organism evidence="8">
    <name type="scientific">mine drainage metagenome</name>
    <dbReference type="NCBI Taxonomy" id="410659"/>
    <lineage>
        <taxon>unclassified sequences</taxon>
        <taxon>metagenomes</taxon>
        <taxon>ecological metagenomes</taxon>
    </lineage>
</organism>
<gene>
    <name evidence="8" type="primary">sigD_6</name>
    <name evidence="8" type="ORF">GALL_492560</name>
</gene>
<evidence type="ECO:0000256" key="4">
    <source>
        <dbReference type="ARBA" id="ARBA00023125"/>
    </source>
</evidence>
<dbReference type="SUPFAM" id="SSF88659">
    <property type="entry name" value="Sigma3 and sigma4 domains of RNA polymerase sigma factors"/>
    <property type="match status" value="1"/>
</dbReference>
<dbReference type="NCBIfam" id="TIGR02937">
    <property type="entry name" value="sigma70-ECF"/>
    <property type="match status" value="1"/>
</dbReference>
<evidence type="ECO:0000256" key="2">
    <source>
        <dbReference type="ARBA" id="ARBA00023015"/>
    </source>
</evidence>
<dbReference type="InterPro" id="IPR036388">
    <property type="entry name" value="WH-like_DNA-bd_sf"/>
</dbReference>
<evidence type="ECO:0000313" key="8">
    <source>
        <dbReference type="EMBL" id="OIQ69145.1"/>
    </source>
</evidence>
<proteinExistence type="inferred from homology"/>
<evidence type="ECO:0000256" key="3">
    <source>
        <dbReference type="ARBA" id="ARBA00023082"/>
    </source>
</evidence>
<dbReference type="GO" id="GO:0016987">
    <property type="term" value="F:sigma factor activity"/>
    <property type="evidence" value="ECO:0007669"/>
    <property type="project" value="UniProtKB-KW"/>
</dbReference>
<dbReference type="Gene3D" id="1.10.1740.10">
    <property type="match status" value="1"/>
</dbReference>
<dbReference type="Pfam" id="PF04542">
    <property type="entry name" value="Sigma70_r2"/>
    <property type="match status" value="1"/>
</dbReference>
<dbReference type="InterPro" id="IPR014284">
    <property type="entry name" value="RNA_pol_sigma-70_dom"/>
</dbReference>
<keyword evidence="3" id="KW-0731">Sigma factor</keyword>
<accession>A0A1J5PBV4</accession>
<dbReference type="InterPro" id="IPR039425">
    <property type="entry name" value="RNA_pol_sigma-70-like"/>
</dbReference>
<evidence type="ECO:0000256" key="5">
    <source>
        <dbReference type="ARBA" id="ARBA00023163"/>
    </source>
</evidence>
<dbReference type="AlphaFoldDB" id="A0A1J5PBV4"/>
<feature type="domain" description="RNA polymerase sigma-70 region 2" evidence="6">
    <location>
        <begin position="31"/>
        <end position="101"/>
    </location>
</feature>
<keyword evidence="4" id="KW-0238">DNA-binding</keyword>
<evidence type="ECO:0000259" key="7">
    <source>
        <dbReference type="Pfam" id="PF08281"/>
    </source>
</evidence>
<dbReference type="Pfam" id="PF08281">
    <property type="entry name" value="Sigma70_r4_2"/>
    <property type="match status" value="1"/>
</dbReference>
<dbReference type="GO" id="GO:0003677">
    <property type="term" value="F:DNA binding"/>
    <property type="evidence" value="ECO:0007669"/>
    <property type="project" value="UniProtKB-KW"/>
</dbReference>